<proteinExistence type="inferred from homology"/>
<dbReference type="OrthoDB" id="9772053at2"/>
<keyword evidence="2" id="KW-0031">Aminopeptidase</keyword>
<dbReference type="Pfam" id="PF05343">
    <property type="entry name" value="Peptidase_M42"/>
    <property type="match status" value="1"/>
</dbReference>
<evidence type="ECO:0000256" key="6">
    <source>
        <dbReference type="PIRNR" id="PIRNR001123"/>
    </source>
</evidence>
<organism evidence="8 9">
    <name type="scientific">Vagococcus fluvialis</name>
    <dbReference type="NCBI Taxonomy" id="2738"/>
    <lineage>
        <taxon>Bacteria</taxon>
        <taxon>Bacillati</taxon>
        <taxon>Bacillota</taxon>
        <taxon>Bacilli</taxon>
        <taxon>Lactobacillales</taxon>
        <taxon>Enterococcaceae</taxon>
        <taxon>Vagococcus</taxon>
    </lineage>
</organism>
<dbReference type="SUPFAM" id="SSF53187">
    <property type="entry name" value="Zn-dependent exopeptidases"/>
    <property type="match status" value="1"/>
</dbReference>
<dbReference type="PANTHER" id="PTHR32481">
    <property type="entry name" value="AMINOPEPTIDASE"/>
    <property type="match status" value="1"/>
</dbReference>
<evidence type="ECO:0000313" key="9">
    <source>
        <dbReference type="Proteomes" id="UP000288197"/>
    </source>
</evidence>
<dbReference type="GO" id="GO:0006508">
    <property type="term" value="P:proteolysis"/>
    <property type="evidence" value="ECO:0007669"/>
    <property type="project" value="UniProtKB-KW"/>
</dbReference>
<dbReference type="Proteomes" id="UP000288197">
    <property type="component" value="Unassembled WGS sequence"/>
</dbReference>
<dbReference type="Gene3D" id="3.40.630.10">
    <property type="entry name" value="Zn peptidases"/>
    <property type="match status" value="1"/>
</dbReference>
<evidence type="ECO:0000256" key="4">
    <source>
        <dbReference type="ARBA" id="ARBA00022723"/>
    </source>
</evidence>
<comment type="similarity">
    <text evidence="1 6">Belongs to the peptidase M42 family.</text>
</comment>
<dbReference type="InterPro" id="IPR008007">
    <property type="entry name" value="Peptidase_M42"/>
</dbReference>
<keyword evidence="4 7" id="KW-0479">Metal-binding</keyword>
<dbReference type="Gene3D" id="2.40.30.40">
    <property type="entry name" value="Peptidase M42, domain 2"/>
    <property type="match status" value="1"/>
</dbReference>
<dbReference type="RefSeq" id="WP_114290257.1">
    <property type="nucleotide sequence ID" value="NZ_JAAVMC010000014.1"/>
</dbReference>
<dbReference type="SUPFAM" id="SSF101821">
    <property type="entry name" value="Aminopeptidase/glucanase lid domain"/>
    <property type="match status" value="1"/>
</dbReference>
<feature type="binding site" evidence="7">
    <location>
        <position position="231"/>
    </location>
    <ligand>
        <name>Zn(2+)</name>
        <dbReference type="ChEBI" id="CHEBI:29105"/>
        <label>1</label>
    </ligand>
</feature>
<evidence type="ECO:0000256" key="1">
    <source>
        <dbReference type="ARBA" id="ARBA00006272"/>
    </source>
</evidence>
<comment type="caution">
    <text evidence="8">The sequence shown here is derived from an EMBL/GenBank/DDBJ whole genome shotgun (WGS) entry which is preliminary data.</text>
</comment>
<evidence type="ECO:0000256" key="5">
    <source>
        <dbReference type="ARBA" id="ARBA00022801"/>
    </source>
</evidence>
<dbReference type="GeneID" id="63147169"/>
<dbReference type="InterPro" id="IPR023367">
    <property type="entry name" value="Peptidase_M42_dom2"/>
</dbReference>
<dbReference type="GO" id="GO:0004177">
    <property type="term" value="F:aminopeptidase activity"/>
    <property type="evidence" value="ECO:0007669"/>
    <property type="project" value="UniProtKB-UniRule"/>
</dbReference>
<accession>A0A369AVA2</accession>
<dbReference type="AlphaFoldDB" id="A0A369AVA2"/>
<sequence>MKTDTLSLLNKLTETTAISGNEKNVSQLLKQELVSITDDIVYDNLGSIFGIKKSQTENAPVVMVSGYIDESGFVVKELLTNGTIKCLAIGIHKKDSLLGSKIQVITANNKTIPGVIVPTNSAGEILNDKNEVVIQCGFLTKEEIINAGIDYGDSVTYATDSFLSANNTHYFGKAIGRSYGALQVIHLLTELKDIELPFDLYAGGTVLNQVGNRGAQTATNLVQPDLAITFDTLEANTDITKNEKQGILGDGLLLTYYDRSILPNRKLTTDFKNSCIEKNISFQNYYSLTSSDAGWIHKLRVGSPTLMLNIPASNLNASTSIINLADLENALQASLHFISNLSNEDILSFKQENR</sequence>
<comment type="cofactor">
    <cofactor evidence="7">
        <name>a divalent metal cation</name>
        <dbReference type="ChEBI" id="CHEBI:60240"/>
    </cofactor>
    <text evidence="7">Binds 2 divalent metal cations per subunit.</text>
</comment>
<dbReference type="EMBL" id="NGJX01000012">
    <property type="protein sequence ID" value="RSU00317.1"/>
    <property type="molecule type" value="Genomic_DNA"/>
</dbReference>
<dbReference type="GO" id="GO:0046872">
    <property type="term" value="F:metal ion binding"/>
    <property type="evidence" value="ECO:0007669"/>
    <property type="project" value="UniProtKB-UniRule"/>
</dbReference>
<dbReference type="PIRSF" id="PIRSF001123">
    <property type="entry name" value="PepA_GA"/>
    <property type="match status" value="1"/>
</dbReference>
<name>A0A369AVA2_9ENTE</name>
<evidence type="ECO:0000256" key="7">
    <source>
        <dbReference type="PIRSR" id="PIRSR001123-2"/>
    </source>
</evidence>
<dbReference type="InterPro" id="IPR051464">
    <property type="entry name" value="Peptidase_M42_aminopept"/>
</dbReference>
<dbReference type="PANTHER" id="PTHR32481:SF0">
    <property type="entry name" value="AMINOPEPTIDASE YPDE-RELATED"/>
    <property type="match status" value="1"/>
</dbReference>
<protein>
    <submittedName>
        <fullName evidence="8">Uncharacterized protein</fullName>
    </submittedName>
</protein>
<reference evidence="8 9" key="1">
    <citation type="submission" date="2017-05" db="EMBL/GenBank/DDBJ databases">
        <title>Vagococcus spp. assemblies.</title>
        <authorList>
            <person name="Gulvik C.A."/>
        </authorList>
    </citation>
    <scope>NUCLEOTIDE SEQUENCE [LARGE SCALE GENOMIC DNA]</scope>
    <source>
        <strain evidence="8 9">NCFB 2497</strain>
    </source>
</reference>
<gene>
    <name evidence="8" type="ORF">CBF32_10665</name>
</gene>
<evidence type="ECO:0000256" key="2">
    <source>
        <dbReference type="ARBA" id="ARBA00022438"/>
    </source>
</evidence>
<keyword evidence="5" id="KW-0378">Hydrolase</keyword>
<keyword evidence="9" id="KW-1185">Reference proteome</keyword>
<evidence type="ECO:0000256" key="3">
    <source>
        <dbReference type="ARBA" id="ARBA00022670"/>
    </source>
</evidence>
<evidence type="ECO:0000313" key="8">
    <source>
        <dbReference type="EMBL" id="RSU00317.1"/>
    </source>
</evidence>
<keyword evidence="3" id="KW-0645">Protease</keyword>